<evidence type="ECO:0000256" key="6">
    <source>
        <dbReference type="ARBA" id="ARBA00023136"/>
    </source>
</evidence>
<dbReference type="InterPro" id="IPR050820">
    <property type="entry name" value="MFS_Sugar_Transporter"/>
</dbReference>
<accession>A0ABC8UG79</accession>
<comment type="caution">
    <text evidence="10">The sequence shown here is derived from an EMBL/GenBank/DDBJ whole genome shotgun (WGS) entry which is preliminary data.</text>
</comment>
<dbReference type="Pfam" id="PF00083">
    <property type="entry name" value="Sugar_tr"/>
    <property type="match status" value="1"/>
</dbReference>
<dbReference type="InterPro" id="IPR003663">
    <property type="entry name" value="Sugar/inositol_transpt"/>
</dbReference>
<organism evidence="10 11">
    <name type="scientific">Ilex paraguariensis</name>
    <name type="common">yerba mate</name>
    <dbReference type="NCBI Taxonomy" id="185542"/>
    <lineage>
        <taxon>Eukaryota</taxon>
        <taxon>Viridiplantae</taxon>
        <taxon>Streptophyta</taxon>
        <taxon>Embryophyta</taxon>
        <taxon>Tracheophyta</taxon>
        <taxon>Spermatophyta</taxon>
        <taxon>Magnoliopsida</taxon>
        <taxon>eudicotyledons</taxon>
        <taxon>Gunneridae</taxon>
        <taxon>Pentapetalae</taxon>
        <taxon>asterids</taxon>
        <taxon>campanulids</taxon>
        <taxon>Aquifoliales</taxon>
        <taxon>Aquifoliaceae</taxon>
        <taxon>Ilex</taxon>
    </lineage>
</organism>
<dbReference type="InterPro" id="IPR020846">
    <property type="entry name" value="MFS_dom"/>
</dbReference>
<dbReference type="PROSITE" id="PS00217">
    <property type="entry name" value="SUGAR_TRANSPORT_2"/>
    <property type="match status" value="1"/>
</dbReference>
<evidence type="ECO:0000256" key="4">
    <source>
        <dbReference type="ARBA" id="ARBA00022692"/>
    </source>
</evidence>
<evidence type="ECO:0000256" key="5">
    <source>
        <dbReference type="ARBA" id="ARBA00022989"/>
    </source>
</evidence>
<comment type="similarity">
    <text evidence="2">Belongs to the major facilitator superfamily. Sugar transporter (TC 2.A.1.1) family.</text>
</comment>
<feature type="transmembrane region" description="Helical" evidence="8">
    <location>
        <begin position="101"/>
        <end position="120"/>
    </location>
</feature>
<feature type="transmembrane region" description="Helical" evidence="8">
    <location>
        <begin position="127"/>
        <end position="148"/>
    </location>
</feature>
<evidence type="ECO:0000256" key="3">
    <source>
        <dbReference type="ARBA" id="ARBA00022448"/>
    </source>
</evidence>
<evidence type="ECO:0000256" key="1">
    <source>
        <dbReference type="ARBA" id="ARBA00004141"/>
    </source>
</evidence>
<proteinExistence type="inferred from homology"/>
<dbReference type="Proteomes" id="UP001642360">
    <property type="component" value="Unassembled WGS sequence"/>
</dbReference>
<dbReference type="InterPro" id="IPR036259">
    <property type="entry name" value="MFS_trans_sf"/>
</dbReference>
<feature type="domain" description="Major facilitator superfamily (MFS) profile" evidence="9">
    <location>
        <begin position="48"/>
        <end position="329"/>
    </location>
</feature>
<sequence length="329" mass="35168">MASGTSDLEQPILSSLGKVGKSSGEIGEPLINGGRRSENYSVLAAVLPFLFPAVGGLLYGYDIGATSCATISIEVSSELMHYCISLSFIITYIERGHMTSGSLYGALIGSILAFNIADFLGRRGELILSASFYIVGALVTTLAPDLVVMVIGRIVYGVGIGLAMHAAPMYIAETAPSQIRGQLISLKEFFIVFGMLLGYTVGSLLVDTVAGWRYMYGVSVPLAMVMGIGMWWLPASPRWILLRAIQGKGNVQDLRETAISCLCRLRGQAIGDSAREQVDEVMSELSYVSDEKEATLGDMFRGKCLKALTIGAGLVLFQQVSSSIKSTGF</sequence>
<dbReference type="SUPFAM" id="SSF103473">
    <property type="entry name" value="MFS general substrate transporter"/>
    <property type="match status" value="1"/>
</dbReference>
<comment type="subcellular location">
    <subcellularLocation>
        <location evidence="1">Membrane</location>
        <topology evidence="1">Multi-pass membrane protein</topology>
    </subcellularLocation>
</comment>
<reference evidence="10 11" key="1">
    <citation type="submission" date="2024-02" db="EMBL/GenBank/DDBJ databases">
        <authorList>
            <person name="Vignale AGUSTIN F."/>
            <person name="Sosa J E."/>
            <person name="Modenutti C."/>
        </authorList>
    </citation>
    <scope>NUCLEOTIDE SEQUENCE [LARGE SCALE GENOMIC DNA]</scope>
</reference>
<keyword evidence="5 8" id="KW-1133">Transmembrane helix</keyword>
<dbReference type="PROSITE" id="PS50850">
    <property type="entry name" value="MFS"/>
    <property type="match status" value="1"/>
</dbReference>
<feature type="transmembrane region" description="Helical" evidence="8">
    <location>
        <begin position="214"/>
        <end position="233"/>
    </location>
</feature>
<name>A0ABC8UG79_9AQUA</name>
<keyword evidence="4 8" id="KW-0812">Transmembrane</keyword>
<dbReference type="PANTHER" id="PTHR48023">
    <property type="entry name" value="D-XYLOSE-PROTON SYMPORTER-LIKE 2"/>
    <property type="match status" value="1"/>
</dbReference>
<gene>
    <name evidence="10" type="ORF">ILEXP_LOCUS49989</name>
</gene>
<evidence type="ECO:0000256" key="2">
    <source>
        <dbReference type="ARBA" id="ARBA00010992"/>
    </source>
</evidence>
<evidence type="ECO:0000256" key="8">
    <source>
        <dbReference type="SAM" id="Phobius"/>
    </source>
</evidence>
<keyword evidence="6 8" id="KW-0472">Membrane</keyword>
<dbReference type="Gene3D" id="1.20.1250.20">
    <property type="entry name" value="MFS general substrate transporter like domains"/>
    <property type="match status" value="1"/>
</dbReference>
<evidence type="ECO:0000259" key="9">
    <source>
        <dbReference type="PROSITE" id="PS50850"/>
    </source>
</evidence>
<feature type="transmembrane region" description="Helical" evidence="8">
    <location>
        <begin position="79"/>
        <end position="95"/>
    </location>
</feature>
<feature type="transmembrane region" description="Helical" evidence="8">
    <location>
        <begin position="40"/>
        <end position="59"/>
    </location>
</feature>
<dbReference type="EMBL" id="CAUOFW020007632">
    <property type="protein sequence ID" value="CAK9180035.1"/>
    <property type="molecule type" value="Genomic_DNA"/>
</dbReference>
<feature type="transmembrane region" description="Helical" evidence="8">
    <location>
        <begin position="154"/>
        <end position="172"/>
    </location>
</feature>
<evidence type="ECO:0000313" key="10">
    <source>
        <dbReference type="EMBL" id="CAK9180035.1"/>
    </source>
</evidence>
<dbReference type="GO" id="GO:0016020">
    <property type="term" value="C:membrane"/>
    <property type="evidence" value="ECO:0007669"/>
    <property type="project" value="UniProtKB-SubCell"/>
</dbReference>
<keyword evidence="11" id="KW-1185">Reference proteome</keyword>
<protein>
    <recommendedName>
        <fullName evidence="9">Major facilitator superfamily (MFS) profile domain-containing protein</fullName>
    </recommendedName>
</protein>
<dbReference type="PRINTS" id="PR00171">
    <property type="entry name" value="SUGRTRNSPORT"/>
</dbReference>
<dbReference type="InterPro" id="IPR005829">
    <property type="entry name" value="Sugar_transporter_CS"/>
</dbReference>
<keyword evidence="3" id="KW-0813">Transport</keyword>
<dbReference type="AlphaFoldDB" id="A0ABC8UG79"/>
<evidence type="ECO:0000313" key="11">
    <source>
        <dbReference type="Proteomes" id="UP001642360"/>
    </source>
</evidence>
<comment type="similarity">
    <text evidence="7">Belongs to the major facilitator superfamily. Phosphate:H(+) symporter (TC 2.A.1.9) family.</text>
</comment>
<feature type="transmembrane region" description="Helical" evidence="8">
    <location>
        <begin position="184"/>
        <end position="202"/>
    </location>
</feature>
<dbReference type="PROSITE" id="PS00216">
    <property type="entry name" value="SUGAR_TRANSPORT_1"/>
    <property type="match status" value="1"/>
</dbReference>
<evidence type="ECO:0000256" key="7">
    <source>
        <dbReference type="ARBA" id="ARBA00044504"/>
    </source>
</evidence>
<dbReference type="InterPro" id="IPR005828">
    <property type="entry name" value="MFS_sugar_transport-like"/>
</dbReference>
<dbReference type="PANTHER" id="PTHR48023:SF4">
    <property type="entry name" value="D-XYLOSE-PROTON SYMPORTER-LIKE 2"/>
    <property type="match status" value="1"/>
</dbReference>